<keyword evidence="2" id="KW-1185">Reference proteome</keyword>
<reference evidence="2" key="2">
    <citation type="journal article" date="2016" name="Sci. Rep.">
        <title>Dictyocaulus viviparus genome, variome and transcriptome elucidate lungworm biology and support future intervention.</title>
        <authorList>
            <person name="McNulty S.N."/>
            <person name="Strube C."/>
            <person name="Rosa B.A."/>
            <person name="Martin J.C."/>
            <person name="Tyagi R."/>
            <person name="Choi Y.J."/>
            <person name="Wang Q."/>
            <person name="Hallsworth Pepin K."/>
            <person name="Zhang X."/>
            <person name="Ozersky P."/>
            <person name="Wilson R.K."/>
            <person name="Sternberg P.W."/>
            <person name="Gasser R.B."/>
            <person name="Mitreva M."/>
        </authorList>
    </citation>
    <scope>NUCLEOTIDE SEQUENCE [LARGE SCALE GENOMIC DNA]</scope>
    <source>
        <strain evidence="2">HannoverDv2000</strain>
    </source>
</reference>
<proteinExistence type="predicted"/>
<accession>A0A0D8XUU1</accession>
<evidence type="ECO:0000313" key="2">
    <source>
        <dbReference type="Proteomes" id="UP000053766"/>
    </source>
</evidence>
<dbReference type="EMBL" id="KN716300">
    <property type="protein sequence ID" value="KJH47602.1"/>
    <property type="molecule type" value="Genomic_DNA"/>
</dbReference>
<gene>
    <name evidence="1" type="ORF">DICVIV_06309</name>
</gene>
<evidence type="ECO:0000313" key="1">
    <source>
        <dbReference type="EMBL" id="KJH47602.1"/>
    </source>
</evidence>
<dbReference type="AlphaFoldDB" id="A0A0D8XUU1"/>
<protein>
    <submittedName>
        <fullName evidence="1">Uncharacterized protein</fullName>
    </submittedName>
</protein>
<organism evidence="1 2">
    <name type="scientific">Dictyocaulus viviparus</name>
    <name type="common">Bovine lungworm</name>
    <dbReference type="NCBI Taxonomy" id="29172"/>
    <lineage>
        <taxon>Eukaryota</taxon>
        <taxon>Metazoa</taxon>
        <taxon>Ecdysozoa</taxon>
        <taxon>Nematoda</taxon>
        <taxon>Chromadorea</taxon>
        <taxon>Rhabditida</taxon>
        <taxon>Rhabditina</taxon>
        <taxon>Rhabditomorpha</taxon>
        <taxon>Strongyloidea</taxon>
        <taxon>Metastrongylidae</taxon>
        <taxon>Dictyocaulus</taxon>
    </lineage>
</organism>
<reference evidence="1 2" key="1">
    <citation type="submission" date="2013-11" db="EMBL/GenBank/DDBJ databases">
        <title>Draft genome of the bovine lungworm Dictyocaulus viviparus.</title>
        <authorList>
            <person name="Mitreva M."/>
        </authorList>
    </citation>
    <scope>NUCLEOTIDE SEQUENCE [LARGE SCALE GENOMIC DNA]</scope>
    <source>
        <strain evidence="1 2">HannoverDv2000</strain>
    </source>
</reference>
<name>A0A0D8XUU1_DICVI</name>
<dbReference type="Proteomes" id="UP000053766">
    <property type="component" value="Unassembled WGS sequence"/>
</dbReference>
<sequence length="205" mass="24121">MGVDVVVSNRYTSCCHMFEGFFIRLTRGKINTVIFFSGQEALRRFHQYGTRNIYGIKCKLSRRDIVPFPVIHKLETITNHQHINNISNYVKNNYIHIDNLITTRKNHMRTIESMNSIMKPEERNVSTYNSFGRREIRLANTLNEIKNVKRIGGGYPYGPKNFTIVEFPNPIKYEKSRNFEEKILFKSLNPKIENNEQTIPAKKYL</sequence>
<dbReference type="OrthoDB" id="5842208at2759"/>